<proteinExistence type="predicted"/>
<evidence type="ECO:0000313" key="1">
    <source>
        <dbReference type="EMBL" id="GAI74898.1"/>
    </source>
</evidence>
<reference evidence="1" key="1">
    <citation type="journal article" date="2014" name="Front. Microbiol.">
        <title>High frequency of phylogenetically diverse reductive dehalogenase-homologous genes in deep subseafloor sedimentary metagenomes.</title>
        <authorList>
            <person name="Kawai M."/>
            <person name="Futagami T."/>
            <person name="Toyoda A."/>
            <person name="Takaki Y."/>
            <person name="Nishi S."/>
            <person name="Hori S."/>
            <person name="Arai W."/>
            <person name="Tsubouchi T."/>
            <person name="Morono Y."/>
            <person name="Uchiyama I."/>
            <person name="Ito T."/>
            <person name="Fujiyama A."/>
            <person name="Inagaki F."/>
            <person name="Takami H."/>
        </authorList>
    </citation>
    <scope>NUCLEOTIDE SEQUENCE</scope>
    <source>
        <strain evidence="1">Expedition CK06-06</strain>
    </source>
</reference>
<gene>
    <name evidence="1" type="ORF">S12H4_20370</name>
</gene>
<dbReference type="EMBL" id="BARW01010322">
    <property type="protein sequence ID" value="GAI74898.1"/>
    <property type="molecule type" value="Genomic_DNA"/>
</dbReference>
<dbReference type="AlphaFoldDB" id="X1R2X1"/>
<organism evidence="1">
    <name type="scientific">marine sediment metagenome</name>
    <dbReference type="NCBI Taxonomy" id="412755"/>
    <lineage>
        <taxon>unclassified sequences</taxon>
        <taxon>metagenomes</taxon>
        <taxon>ecological metagenomes</taxon>
    </lineage>
</organism>
<name>X1R2X1_9ZZZZ</name>
<sequence>EVQINTPLRPCAVKPLTPEEIAAIRQEFAGVSGVVTVYEALRPEATPLNLDETLRRRPKL</sequence>
<comment type="caution">
    <text evidence="1">The sequence shown here is derived from an EMBL/GenBank/DDBJ whole genome shotgun (WGS) entry which is preliminary data.</text>
</comment>
<protein>
    <submittedName>
        <fullName evidence="1">Uncharacterized protein</fullName>
    </submittedName>
</protein>
<accession>X1R2X1</accession>
<feature type="non-terminal residue" evidence="1">
    <location>
        <position position="1"/>
    </location>
</feature>